<dbReference type="Proteomes" id="UP000191342">
    <property type="component" value="Unassembled WGS sequence"/>
</dbReference>
<dbReference type="InterPro" id="IPR007219">
    <property type="entry name" value="XnlR_reg_dom"/>
</dbReference>
<evidence type="ECO:0000256" key="1">
    <source>
        <dbReference type="ARBA" id="ARBA00022723"/>
    </source>
</evidence>
<dbReference type="CDD" id="cd00067">
    <property type="entry name" value="GAL4"/>
    <property type="match status" value="1"/>
</dbReference>
<evidence type="ECO:0000256" key="6">
    <source>
        <dbReference type="SAM" id="MobiDB-lite"/>
    </source>
</evidence>
<dbReference type="AlphaFoldDB" id="A0A1V6TIP1"/>
<sequence length="623" mass="70073">MESGDERPYRSHTKPACVPCRRRKSRCKLEPHTAACLMCRAHGTECTFPNGRAKPTPQKRYSTEADPILPHPTLRTPIAAAQSLSRPPLVGTSPQFSIVTQAQNDQDTPLSLEAEDDNPHILGPAVTGDNHVLADYLSNISGGQGIREIRPVEPGSSSSPVIFTKVQKRPLGLMVNSSPALHKLQTIEKLVEPWGPHLIDIYLRKINPCLPLLEERSFRAQYTNARHRISPALLACLYAHVLTQWQHDPLLSRERCPDVRFVWNLAIEASYSELHASAGISTIKAILLDVGGRPTTSMTGNGVRLGSAVALCHSLGLNRNPLPWDIPREEKYLRMKIWWSILLHDRWSSLAYGTPPHIRRSQYDVPLPISDYLSDWERDHEANAVFIELMNLTDVLDHCLEQVYSIRIETQGPSRNLELELNKWVDSLTGDIRKIIIRGSNLNIPGASNLRLAYLATRLLLRRIDLDRERQAPESNAEQMANRVMEARRTAEDIVVLVQELGEPQLGDFWLPVVAFTFSATVTFLIRCALETEQAAGLARSGSLRMASDLLDSLRSHRKNFGWDLGDISLAQHSDVIDKLLKSEPPVENSRETNAELRQPFMPDMAFVDDMFPSTWDILQIME</sequence>
<dbReference type="GO" id="GO:0000981">
    <property type="term" value="F:DNA-binding transcription factor activity, RNA polymerase II-specific"/>
    <property type="evidence" value="ECO:0007669"/>
    <property type="project" value="InterPro"/>
</dbReference>
<dbReference type="InterPro" id="IPR050797">
    <property type="entry name" value="Carb_Metab_Trans_Reg"/>
</dbReference>
<dbReference type="SUPFAM" id="SSF57701">
    <property type="entry name" value="Zn2/Cys6 DNA-binding domain"/>
    <property type="match status" value="1"/>
</dbReference>
<evidence type="ECO:0000259" key="7">
    <source>
        <dbReference type="PROSITE" id="PS50048"/>
    </source>
</evidence>
<gene>
    <name evidence="8" type="ORF">PENFLA_c007G10870</name>
</gene>
<evidence type="ECO:0000313" key="9">
    <source>
        <dbReference type="Proteomes" id="UP000191342"/>
    </source>
</evidence>
<keyword evidence="1" id="KW-0479">Metal-binding</keyword>
<dbReference type="PROSITE" id="PS50048">
    <property type="entry name" value="ZN2_CY6_FUNGAL_2"/>
    <property type="match status" value="1"/>
</dbReference>
<dbReference type="GO" id="GO:0003677">
    <property type="term" value="F:DNA binding"/>
    <property type="evidence" value="ECO:0007669"/>
    <property type="project" value="UniProtKB-KW"/>
</dbReference>
<dbReference type="OrthoDB" id="3034343at2759"/>
<name>A0A1V6TIP1_9EURO</name>
<comment type="caution">
    <text evidence="8">The sequence shown here is derived from an EMBL/GenBank/DDBJ whole genome shotgun (WGS) entry which is preliminary data.</text>
</comment>
<protein>
    <recommendedName>
        <fullName evidence="7">Zn(2)-C6 fungal-type domain-containing protein</fullName>
    </recommendedName>
</protein>
<keyword evidence="5" id="KW-0539">Nucleus</keyword>
<reference evidence="9" key="1">
    <citation type="journal article" date="2017" name="Nat. Microbiol.">
        <title>Global analysis of biosynthetic gene clusters reveals vast potential of secondary metabolite production in Penicillium species.</title>
        <authorList>
            <person name="Nielsen J.C."/>
            <person name="Grijseels S."/>
            <person name="Prigent S."/>
            <person name="Ji B."/>
            <person name="Dainat J."/>
            <person name="Nielsen K.F."/>
            <person name="Frisvad J.C."/>
            <person name="Workman M."/>
            <person name="Nielsen J."/>
        </authorList>
    </citation>
    <scope>NUCLEOTIDE SEQUENCE [LARGE SCALE GENOMIC DNA]</scope>
    <source>
        <strain evidence="9">IBT 14082</strain>
    </source>
</reference>
<evidence type="ECO:0000313" key="8">
    <source>
        <dbReference type="EMBL" id="OQE26151.1"/>
    </source>
</evidence>
<dbReference type="Pfam" id="PF00172">
    <property type="entry name" value="Zn_clus"/>
    <property type="match status" value="1"/>
</dbReference>
<evidence type="ECO:0000256" key="2">
    <source>
        <dbReference type="ARBA" id="ARBA00023015"/>
    </source>
</evidence>
<dbReference type="GO" id="GO:0006351">
    <property type="term" value="P:DNA-templated transcription"/>
    <property type="evidence" value="ECO:0007669"/>
    <property type="project" value="InterPro"/>
</dbReference>
<keyword evidence="4" id="KW-0804">Transcription</keyword>
<dbReference type="PROSITE" id="PS00463">
    <property type="entry name" value="ZN2_CY6_FUNGAL_1"/>
    <property type="match status" value="1"/>
</dbReference>
<dbReference type="InterPro" id="IPR036864">
    <property type="entry name" value="Zn2-C6_fun-type_DNA-bd_sf"/>
</dbReference>
<dbReference type="Gene3D" id="4.10.240.10">
    <property type="entry name" value="Zn(2)-C6 fungal-type DNA-binding domain"/>
    <property type="match status" value="1"/>
</dbReference>
<evidence type="ECO:0000256" key="4">
    <source>
        <dbReference type="ARBA" id="ARBA00023163"/>
    </source>
</evidence>
<dbReference type="InterPro" id="IPR001138">
    <property type="entry name" value="Zn2Cys6_DnaBD"/>
</dbReference>
<dbReference type="PANTHER" id="PTHR31668">
    <property type="entry name" value="GLUCOSE TRANSPORT TRANSCRIPTION REGULATOR RGT1-RELATED-RELATED"/>
    <property type="match status" value="1"/>
</dbReference>
<keyword evidence="3" id="KW-0238">DNA-binding</keyword>
<dbReference type="STRING" id="254877.A0A1V6TIP1"/>
<feature type="domain" description="Zn(2)-C6 fungal-type" evidence="7">
    <location>
        <begin position="16"/>
        <end position="48"/>
    </location>
</feature>
<keyword evidence="2" id="KW-0805">Transcription regulation</keyword>
<dbReference type="SMART" id="SM00906">
    <property type="entry name" value="Fungal_trans"/>
    <property type="match status" value="1"/>
</dbReference>
<dbReference type="PANTHER" id="PTHR31668:SF10">
    <property type="entry name" value="ZN(II)2CYS6 TRANSCRIPTION FACTOR (EUROFUNG)"/>
    <property type="match status" value="1"/>
</dbReference>
<dbReference type="CDD" id="cd12148">
    <property type="entry name" value="fungal_TF_MHR"/>
    <property type="match status" value="1"/>
</dbReference>
<organism evidence="8 9">
    <name type="scientific">Penicillium flavigenum</name>
    <dbReference type="NCBI Taxonomy" id="254877"/>
    <lineage>
        <taxon>Eukaryota</taxon>
        <taxon>Fungi</taxon>
        <taxon>Dikarya</taxon>
        <taxon>Ascomycota</taxon>
        <taxon>Pezizomycotina</taxon>
        <taxon>Eurotiomycetes</taxon>
        <taxon>Eurotiomycetidae</taxon>
        <taxon>Eurotiales</taxon>
        <taxon>Aspergillaceae</taxon>
        <taxon>Penicillium</taxon>
    </lineage>
</organism>
<evidence type="ECO:0000256" key="5">
    <source>
        <dbReference type="ARBA" id="ARBA00023242"/>
    </source>
</evidence>
<dbReference type="SMART" id="SM00066">
    <property type="entry name" value="GAL4"/>
    <property type="match status" value="1"/>
</dbReference>
<evidence type="ECO:0000256" key="3">
    <source>
        <dbReference type="ARBA" id="ARBA00023125"/>
    </source>
</evidence>
<dbReference type="Pfam" id="PF04082">
    <property type="entry name" value="Fungal_trans"/>
    <property type="match status" value="1"/>
</dbReference>
<dbReference type="GO" id="GO:0005634">
    <property type="term" value="C:nucleus"/>
    <property type="evidence" value="ECO:0007669"/>
    <property type="project" value="TreeGrafter"/>
</dbReference>
<accession>A0A1V6TIP1</accession>
<dbReference type="EMBL" id="MLQL01000007">
    <property type="protein sequence ID" value="OQE26151.1"/>
    <property type="molecule type" value="Genomic_DNA"/>
</dbReference>
<dbReference type="GO" id="GO:0001080">
    <property type="term" value="P:nitrogen catabolite activation of transcription from RNA polymerase II promoter"/>
    <property type="evidence" value="ECO:0007669"/>
    <property type="project" value="TreeGrafter"/>
</dbReference>
<dbReference type="GO" id="GO:0008270">
    <property type="term" value="F:zinc ion binding"/>
    <property type="evidence" value="ECO:0007669"/>
    <property type="project" value="InterPro"/>
</dbReference>
<proteinExistence type="predicted"/>
<keyword evidence="9" id="KW-1185">Reference proteome</keyword>
<feature type="region of interest" description="Disordered" evidence="6">
    <location>
        <begin position="50"/>
        <end position="71"/>
    </location>
</feature>